<dbReference type="PANTHER" id="PTHR38011:SF7">
    <property type="entry name" value="2,5-DIAMINO-6-RIBOSYLAMINO-4(3H)-PYRIMIDINONE 5'-PHOSPHATE REDUCTASE"/>
    <property type="match status" value="1"/>
</dbReference>
<keyword evidence="11 13" id="KW-0560">Oxidoreductase</keyword>
<comment type="pathway">
    <text evidence="3 13">Cofactor biosynthesis; riboflavin biosynthesis; 5-amino-6-(D-ribitylamino)uracil from GTP: step 3/4.</text>
</comment>
<dbReference type="FunFam" id="3.40.140.10:FF:000025">
    <property type="entry name" value="Riboflavin biosynthesis protein RibD"/>
    <property type="match status" value="1"/>
</dbReference>
<keyword evidence="12" id="KW-0511">Multifunctional enzyme</keyword>
<dbReference type="Pfam" id="PF01872">
    <property type="entry name" value="RibD_C"/>
    <property type="match status" value="1"/>
</dbReference>
<evidence type="ECO:0000259" key="17">
    <source>
        <dbReference type="PROSITE" id="PS51747"/>
    </source>
</evidence>
<dbReference type="EMBL" id="UAPV01000001">
    <property type="protein sequence ID" value="SPT69668.1"/>
    <property type="molecule type" value="Genomic_DNA"/>
</dbReference>
<dbReference type="InterPro" id="IPR024072">
    <property type="entry name" value="DHFR-like_dom_sf"/>
</dbReference>
<evidence type="ECO:0000256" key="13">
    <source>
        <dbReference type="PIRNR" id="PIRNR006769"/>
    </source>
</evidence>
<dbReference type="InterPro" id="IPR002734">
    <property type="entry name" value="RibDG_C"/>
</dbReference>
<dbReference type="InterPro" id="IPR002125">
    <property type="entry name" value="CMP_dCMP_dom"/>
</dbReference>
<dbReference type="InterPro" id="IPR016193">
    <property type="entry name" value="Cytidine_deaminase-like"/>
</dbReference>
<dbReference type="GO" id="GO:0008270">
    <property type="term" value="F:zinc ion binding"/>
    <property type="evidence" value="ECO:0007669"/>
    <property type="project" value="InterPro"/>
</dbReference>
<comment type="similarity">
    <text evidence="4 13">In the N-terminal section; belongs to the cytidine and deoxycytidylate deaminase family.</text>
</comment>
<evidence type="ECO:0000256" key="4">
    <source>
        <dbReference type="ARBA" id="ARBA00005259"/>
    </source>
</evidence>
<comment type="catalytic activity">
    <reaction evidence="13">
        <text>2,5-diamino-6-hydroxy-4-(5-phosphoribosylamino)-pyrimidine + H2O + H(+) = 5-amino-6-(5-phospho-D-ribosylamino)uracil + NH4(+)</text>
        <dbReference type="Rhea" id="RHEA:21868"/>
        <dbReference type="ChEBI" id="CHEBI:15377"/>
        <dbReference type="ChEBI" id="CHEBI:15378"/>
        <dbReference type="ChEBI" id="CHEBI:28938"/>
        <dbReference type="ChEBI" id="CHEBI:58453"/>
        <dbReference type="ChEBI" id="CHEBI:58614"/>
        <dbReference type="EC" id="3.5.4.26"/>
    </reaction>
</comment>
<feature type="binding site" evidence="15">
    <location>
        <position position="187"/>
    </location>
    <ligand>
        <name>substrate</name>
    </ligand>
</feature>
<gene>
    <name evidence="18" type="primary">ribD</name>
    <name evidence="18" type="ORF">NCTC13093_01047</name>
</gene>
<dbReference type="NCBIfam" id="TIGR00326">
    <property type="entry name" value="eubact_ribD"/>
    <property type="match status" value="1"/>
</dbReference>
<keyword evidence="8 13" id="KW-0378">Hydrolase</keyword>
<evidence type="ECO:0000256" key="15">
    <source>
        <dbReference type="PIRSR" id="PIRSR006769-2"/>
    </source>
</evidence>
<dbReference type="UniPathway" id="UPA00275">
    <property type="reaction ID" value="UER00401"/>
</dbReference>
<name>A0A2X0VJL0_9GAMM</name>
<evidence type="ECO:0000313" key="19">
    <source>
        <dbReference type="Proteomes" id="UP000250086"/>
    </source>
</evidence>
<sequence length="395" mass="43481">MFSFADKTYMKRALRLAKKGRYTASPNPAVGCVIVKDGIILGEGYHKKAGLGHAEVNALAHASYNVKGATCYVTLEPCSHYGKTPPCAKALVEAGVARVVIAMLDPNPKVSGNGVKILKEAGIEVEVGLLSDKAYALNRAFFKSITSHYPYVVAKVGMSLDAKTALHSGESKWITGAKSRSCVQKLRAHAGAIITGANTVRADDPSLNVRMDELPHKVRPLVDNEYFTQPIKVILDTRGSLSYKDYKIFKSGRCLHVISDRYRPSESLCANKVPCDDGYIELFTRTVDDVITVLYVPEDESAQISLKFVLNYLNYIHIREVLVEAGASLTTSFLDKKLVNELCVFTASKILGHIARGAFLSKEVESLNNLLSYRIIKLKQIDNDIFVRYSLDGQE</sequence>
<dbReference type="Pfam" id="PF00383">
    <property type="entry name" value="dCMP_cyt_deam_1"/>
    <property type="match status" value="1"/>
</dbReference>
<dbReference type="RefSeq" id="WP_113743823.1">
    <property type="nucleotide sequence ID" value="NZ_UAPV01000001.1"/>
</dbReference>
<feature type="binding site" evidence="15">
    <location>
        <position position="157"/>
    </location>
    <ligand>
        <name>NADP(+)</name>
        <dbReference type="ChEBI" id="CHEBI:58349"/>
    </ligand>
</feature>
<organism evidence="18 19">
    <name type="scientific">Anaerobiospirillum thomasii</name>
    <dbReference type="NCBI Taxonomy" id="179995"/>
    <lineage>
        <taxon>Bacteria</taxon>
        <taxon>Pseudomonadati</taxon>
        <taxon>Pseudomonadota</taxon>
        <taxon>Gammaproteobacteria</taxon>
        <taxon>Aeromonadales</taxon>
        <taxon>Succinivibrionaceae</taxon>
        <taxon>Anaerobiospirillum</taxon>
    </lineage>
</organism>
<feature type="binding site" evidence="15">
    <location>
        <position position="237"/>
    </location>
    <ligand>
        <name>NADP(+)</name>
        <dbReference type="ChEBI" id="CHEBI:58349"/>
    </ligand>
</feature>
<dbReference type="PROSITE" id="PS00903">
    <property type="entry name" value="CYT_DCMP_DEAMINASES_1"/>
    <property type="match status" value="1"/>
</dbReference>
<dbReference type="SUPFAM" id="SSF53927">
    <property type="entry name" value="Cytidine deaminase-like"/>
    <property type="match status" value="1"/>
</dbReference>
<comment type="function">
    <text evidence="1 13">Converts 2,5-diamino-6-(ribosylamino)-4(3h)-pyrimidinone 5'-phosphate into 5-amino-6-(ribosylamino)-2,4(1h,3h)-pyrimidinedione 5'-phosphate.</text>
</comment>
<dbReference type="EC" id="3.5.4.26" evidence="13"/>
<dbReference type="Proteomes" id="UP000250086">
    <property type="component" value="Unassembled WGS sequence"/>
</dbReference>
<feature type="binding site" evidence="15">
    <location>
        <position position="203"/>
    </location>
    <ligand>
        <name>substrate</name>
    </ligand>
</feature>
<dbReference type="EC" id="1.1.1.193" evidence="13"/>
<dbReference type="AlphaFoldDB" id="A0A2X0VJL0"/>
<evidence type="ECO:0000256" key="7">
    <source>
        <dbReference type="ARBA" id="ARBA00022723"/>
    </source>
</evidence>
<evidence type="ECO:0000256" key="2">
    <source>
        <dbReference type="ARBA" id="ARBA00004882"/>
    </source>
</evidence>
<keyword evidence="7 13" id="KW-0479">Metal-binding</keyword>
<dbReference type="PIRSF" id="PIRSF006769">
    <property type="entry name" value="RibD"/>
    <property type="match status" value="1"/>
</dbReference>
<feature type="active site" description="Proton donor" evidence="14">
    <location>
        <position position="55"/>
    </location>
</feature>
<comment type="catalytic activity">
    <reaction evidence="13">
        <text>5-amino-6-(5-phospho-D-ribitylamino)uracil + NADP(+) = 5-amino-6-(5-phospho-D-ribosylamino)uracil + NADPH + H(+)</text>
        <dbReference type="Rhea" id="RHEA:17845"/>
        <dbReference type="ChEBI" id="CHEBI:15378"/>
        <dbReference type="ChEBI" id="CHEBI:57783"/>
        <dbReference type="ChEBI" id="CHEBI:58349"/>
        <dbReference type="ChEBI" id="CHEBI:58421"/>
        <dbReference type="ChEBI" id="CHEBI:58453"/>
        <dbReference type="EC" id="1.1.1.193"/>
    </reaction>
</comment>
<keyword evidence="6 13" id="KW-0686">Riboflavin biosynthesis</keyword>
<feature type="binding site" evidence="15">
    <location>
        <position position="199"/>
    </location>
    <ligand>
        <name>NADP(+)</name>
        <dbReference type="ChEBI" id="CHEBI:58349"/>
    </ligand>
</feature>
<dbReference type="GO" id="GO:0009231">
    <property type="term" value="P:riboflavin biosynthetic process"/>
    <property type="evidence" value="ECO:0007669"/>
    <property type="project" value="UniProtKB-UniPathway"/>
</dbReference>
<evidence type="ECO:0000256" key="14">
    <source>
        <dbReference type="PIRSR" id="PIRSR006769-1"/>
    </source>
</evidence>
<evidence type="ECO:0000313" key="18">
    <source>
        <dbReference type="EMBL" id="SPT69668.1"/>
    </source>
</evidence>
<keyword evidence="19" id="KW-1185">Reference proteome</keyword>
<dbReference type="Gene3D" id="3.40.430.10">
    <property type="entry name" value="Dihydrofolate Reductase, subunit A"/>
    <property type="match status" value="1"/>
</dbReference>
<dbReference type="Gene3D" id="3.40.140.10">
    <property type="entry name" value="Cytidine Deaminase, domain 2"/>
    <property type="match status" value="1"/>
</dbReference>
<comment type="similarity">
    <text evidence="5 13">In the C-terminal section; belongs to the HTP reductase family.</text>
</comment>
<feature type="binding site" evidence="15">
    <location>
        <position position="324"/>
    </location>
    <ligand>
        <name>substrate</name>
    </ligand>
</feature>
<feature type="binding site" evidence="15">
    <location>
        <position position="171"/>
    </location>
    <ligand>
        <name>substrate</name>
    </ligand>
</feature>
<evidence type="ECO:0000256" key="10">
    <source>
        <dbReference type="ARBA" id="ARBA00022857"/>
    </source>
</evidence>
<keyword evidence="10 13" id="KW-0521">NADP</keyword>
<evidence type="ECO:0000256" key="1">
    <source>
        <dbReference type="ARBA" id="ARBA00002151"/>
    </source>
</evidence>
<feature type="binding site" evidence="16">
    <location>
        <position position="78"/>
    </location>
    <ligand>
        <name>Zn(2+)</name>
        <dbReference type="ChEBI" id="CHEBI:29105"/>
        <note>catalytic</note>
    </ligand>
</feature>
<dbReference type="PANTHER" id="PTHR38011">
    <property type="entry name" value="DIHYDROFOLATE REDUCTASE FAMILY PROTEIN (AFU_ORTHOLOGUE AFUA_8G06820)"/>
    <property type="match status" value="1"/>
</dbReference>
<dbReference type="CDD" id="cd01284">
    <property type="entry name" value="Riboflavin_deaminase-reductase"/>
    <property type="match status" value="1"/>
</dbReference>
<proteinExistence type="inferred from homology"/>
<feature type="binding site" evidence="15">
    <location>
        <position position="207"/>
    </location>
    <ligand>
        <name>substrate</name>
    </ligand>
</feature>
<dbReference type="PROSITE" id="PS51747">
    <property type="entry name" value="CYT_DCMP_DEAMINASES_2"/>
    <property type="match status" value="1"/>
</dbReference>
<evidence type="ECO:0000256" key="6">
    <source>
        <dbReference type="ARBA" id="ARBA00022619"/>
    </source>
</evidence>
<keyword evidence="9 13" id="KW-0862">Zinc</keyword>
<dbReference type="GO" id="GO:0008703">
    <property type="term" value="F:5-amino-6-(5-phosphoribosylamino)uracil reductase activity"/>
    <property type="evidence" value="ECO:0007669"/>
    <property type="project" value="UniProtKB-EC"/>
</dbReference>
<feature type="domain" description="CMP/dCMP-type deaminase" evidence="17">
    <location>
        <begin position="4"/>
        <end position="125"/>
    </location>
</feature>
<evidence type="ECO:0000256" key="12">
    <source>
        <dbReference type="ARBA" id="ARBA00023268"/>
    </source>
</evidence>
<comment type="cofactor">
    <cofactor evidence="13 16">
        <name>Zn(2+)</name>
        <dbReference type="ChEBI" id="CHEBI:29105"/>
    </cofactor>
    <text evidence="13 16">Binds 1 zinc ion.</text>
</comment>
<accession>A0A2X0VJL0</accession>
<comment type="pathway">
    <text evidence="2 13">Cofactor biosynthesis; riboflavin biosynthesis; 5-amino-6-(D-ribitylamino)uracil from GTP: step 2/4.</text>
</comment>
<dbReference type="InterPro" id="IPR004794">
    <property type="entry name" value="Eubact_RibD"/>
</dbReference>
<dbReference type="InterPro" id="IPR016192">
    <property type="entry name" value="APOBEC/CMP_deaminase_Zn-bd"/>
</dbReference>
<dbReference type="InterPro" id="IPR050765">
    <property type="entry name" value="Riboflavin_Biosynth_HTPR"/>
</dbReference>
<feature type="binding site" evidence="15">
    <location>
        <position position="210"/>
    </location>
    <ligand>
        <name>substrate</name>
    </ligand>
</feature>
<evidence type="ECO:0000256" key="8">
    <source>
        <dbReference type="ARBA" id="ARBA00022801"/>
    </source>
</evidence>
<feature type="binding site" evidence="16">
    <location>
        <position position="53"/>
    </location>
    <ligand>
        <name>Zn(2+)</name>
        <dbReference type="ChEBI" id="CHEBI:29105"/>
        <note>catalytic</note>
    </ligand>
</feature>
<reference evidence="18 19" key="1">
    <citation type="submission" date="2018-06" db="EMBL/GenBank/DDBJ databases">
        <authorList>
            <consortium name="Pathogen Informatics"/>
            <person name="Doyle S."/>
        </authorList>
    </citation>
    <scope>NUCLEOTIDE SEQUENCE [LARGE SCALE GENOMIC DNA]</scope>
    <source>
        <strain evidence="18 19">NCTC13093</strain>
    </source>
</reference>
<evidence type="ECO:0000256" key="16">
    <source>
        <dbReference type="PIRSR" id="PIRSR006769-3"/>
    </source>
</evidence>
<feature type="binding site" evidence="15">
    <location>
        <position position="173"/>
    </location>
    <ligand>
        <name>NADP(+)</name>
        <dbReference type="ChEBI" id="CHEBI:58349"/>
    </ligand>
</feature>
<feature type="binding site" evidence="15">
    <location>
        <begin position="326"/>
        <end position="332"/>
    </location>
    <ligand>
        <name>NADP(+)</name>
        <dbReference type="ChEBI" id="CHEBI:58349"/>
    </ligand>
</feature>
<dbReference type="SUPFAM" id="SSF53597">
    <property type="entry name" value="Dihydrofolate reductase-like"/>
    <property type="match status" value="1"/>
</dbReference>
<dbReference type="InterPro" id="IPR011549">
    <property type="entry name" value="RibD_C"/>
</dbReference>
<dbReference type="NCBIfam" id="TIGR00227">
    <property type="entry name" value="ribD_Cterm"/>
    <property type="match status" value="1"/>
</dbReference>
<evidence type="ECO:0000256" key="3">
    <source>
        <dbReference type="ARBA" id="ARBA00004910"/>
    </source>
</evidence>
<dbReference type="GO" id="GO:0008835">
    <property type="term" value="F:diaminohydroxyphosphoribosylaminopyrimidine deaminase activity"/>
    <property type="evidence" value="ECO:0007669"/>
    <property type="project" value="UniProtKB-EC"/>
</dbReference>
<feature type="binding site" evidence="16">
    <location>
        <position position="87"/>
    </location>
    <ligand>
        <name>Zn(2+)</name>
        <dbReference type="ChEBI" id="CHEBI:29105"/>
        <note>catalytic</note>
    </ligand>
</feature>
<evidence type="ECO:0000256" key="9">
    <source>
        <dbReference type="ARBA" id="ARBA00022833"/>
    </source>
</evidence>
<evidence type="ECO:0000256" key="11">
    <source>
        <dbReference type="ARBA" id="ARBA00023002"/>
    </source>
</evidence>
<protein>
    <recommendedName>
        <fullName evidence="13">Riboflavin biosynthesis protein RibD</fullName>
    </recommendedName>
    <domain>
        <recommendedName>
            <fullName evidence="13">Diaminohydroxyphosphoribosylaminopyrimidine deaminase</fullName>
            <shortName evidence="13">DRAP deaminase</shortName>
            <ecNumber evidence="13">3.5.4.26</ecNumber>
        </recommendedName>
        <alternativeName>
            <fullName evidence="13">Riboflavin-specific deaminase</fullName>
        </alternativeName>
    </domain>
    <domain>
        <recommendedName>
            <fullName evidence="13">5-amino-6-(5-phosphoribosylamino)uracil reductase</fullName>
            <ecNumber evidence="13">1.1.1.193</ecNumber>
        </recommendedName>
        <alternativeName>
            <fullName evidence="13">HTP reductase</fullName>
        </alternativeName>
    </domain>
</protein>
<dbReference type="GO" id="GO:0050661">
    <property type="term" value="F:NADP binding"/>
    <property type="evidence" value="ECO:0007669"/>
    <property type="project" value="InterPro"/>
</dbReference>
<evidence type="ECO:0000256" key="5">
    <source>
        <dbReference type="ARBA" id="ARBA00007417"/>
    </source>
</evidence>